<dbReference type="Gene3D" id="3.40.50.300">
    <property type="entry name" value="P-loop containing nucleotide triphosphate hydrolases"/>
    <property type="match status" value="1"/>
</dbReference>
<accession>A0AA35SYT0</accession>
<dbReference type="GO" id="GO:0000287">
    <property type="term" value="F:magnesium ion binding"/>
    <property type="evidence" value="ECO:0007669"/>
    <property type="project" value="InterPro"/>
</dbReference>
<sequence>MSTLFVTATGTEIGKTLVTAALCHELRAAGRPVRALKPVLSGYDPATLADSDPGVLLASLGEAASEEAVAAITPWRFSAPLSPDMAAAREGRRLDLAEILAYCRAAEGDPLLIEGIGGAMVPLNERHTVLDWIAELGAPALVVTGSYLGTISHTLTTLAAIRGATFPSPDWSSANLRKARCPWPRRRRPSTATRGRCPPFWWRASPMAPLPGARPRRSRVRWASWTPEDVPSPTRQETPVSKGITSRSGARSAERITTA</sequence>
<dbReference type="GO" id="GO:0005524">
    <property type="term" value="F:ATP binding"/>
    <property type="evidence" value="ECO:0007669"/>
    <property type="project" value="InterPro"/>
</dbReference>
<gene>
    <name evidence="2" type="ORF">GBAR_LOCUS21009</name>
</gene>
<dbReference type="Pfam" id="PF13500">
    <property type="entry name" value="AAA_26"/>
    <property type="match status" value="1"/>
</dbReference>
<dbReference type="GO" id="GO:0004141">
    <property type="term" value="F:dethiobiotin synthase activity"/>
    <property type="evidence" value="ECO:0007669"/>
    <property type="project" value="InterPro"/>
</dbReference>
<dbReference type="HAMAP" id="MF_00336">
    <property type="entry name" value="BioD"/>
    <property type="match status" value="1"/>
</dbReference>
<dbReference type="PANTHER" id="PTHR43210">
    <property type="entry name" value="DETHIOBIOTIN SYNTHETASE"/>
    <property type="match status" value="1"/>
</dbReference>
<dbReference type="EMBL" id="CASHTH010002947">
    <property type="protein sequence ID" value="CAI8037561.1"/>
    <property type="molecule type" value="Genomic_DNA"/>
</dbReference>
<proteinExistence type="inferred from homology"/>
<name>A0AA35SYT0_GEOBA</name>
<comment type="caution">
    <text evidence="2">The sequence shown here is derived from an EMBL/GenBank/DDBJ whole genome shotgun (WGS) entry which is preliminary data.</text>
</comment>
<dbReference type="AlphaFoldDB" id="A0AA35SYT0"/>
<dbReference type="NCBIfam" id="TIGR00347">
    <property type="entry name" value="bioD"/>
    <property type="match status" value="1"/>
</dbReference>
<dbReference type="InterPro" id="IPR004472">
    <property type="entry name" value="DTB_synth_BioD"/>
</dbReference>
<dbReference type="CDD" id="cd03109">
    <property type="entry name" value="DTBS"/>
    <property type="match status" value="1"/>
</dbReference>
<evidence type="ECO:0000313" key="2">
    <source>
        <dbReference type="EMBL" id="CAI8037561.1"/>
    </source>
</evidence>
<keyword evidence="3" id="KW-1185">Reference proteome</keyword>
<dbReference type="SUPFAM" id="SSF52540">
    <property type="entry name" value="P-loop containing nucleoside triphosphate hydrolases"/>
    <property type="match status" value="1"/>
</dbReference>
<dbReference type="Proteomes" id="UP001174909">
    <property type="component" value="Unassembled WGS sequence"/>
</dbReference>
<feature type="region of interest" description="Disordered" evidence="1">
    <location>
        <begin position="210"/>
        <end position="259"/>
    </location>
</feature>
<evidence type="ECO:0000256" key="1">
    <source>
        <dbReference type="SAM" id="MobiDB-lite"/>
    </source>
</evidence>
<dbReference type="PANTHER" id="PTHR43210:SF5">
    <property type="entry name" value="DETHIOBIOTIN SYNTHETASE"/>
    <property type="match status" value="1"/>
</dbReference>
<reference evidence="2" key="1">
    <citation type="submission" date="2023-03" db="EMBL/GenBank/DDBJ databases">
        <authorList>
            <person name="Steffen K."/>
            <person name="Cardenas P."/>
        </authorList>
    </citation>
    <scope>NUCLEOTIDE SEQUENCE</scope>
</reference>
<protein>
    <submittedName>
        <fullName evidence="2">ATP-dependent dethiobiotin synthetase BioD</fullName>
    </submittedName>
</protein>
<dbReference type="InterPro" id="IPR027417">
    <property type="entry name" value="P-loop_NTPase"/>
</dbReference>
<evidence type="ECO:0000313" key="3">
    <source>
        <dbReference type="Proteomes" id="UP001174909"/>
    </source>
</evidence>
<dbReference type="GO" id="GO:0005829">
    <property type="term" value="C:cytosol"/>
    <property type="evidence" value="ECO:0007669"/>
    <property type="project" value="TreeGrafter"/>
</dbReference>
<organism evidence="2 3">
    <name type="scientific">Geodia barretti</name>
    <name type="common">Barrett's horny sponge</name>
    <dbReference type="NCBI Taxonomy" id="519541"/>
    <lineage>
        <taxon>Eukaryota</taxon>
        <taxon>Metazoa</taxon>
        <taxon>Porifera</taxon>
        <taxon>Demospongiae</taxon>
        <taxon>Heteroscleromorpha</taxon>
        <taxon>Tetractinellida</taxon>
        <taxon>Astrophorina</taxon>
        <taxon>Geodiidae</taxon>
        <taxon>Geodia</taxon>
    </lineage>
</organism>
<dbReference type="GO" id="GO:0009102">
    <property type="term" value="P:biotin biosynthetic process"/>
    <property type="evidence" value="ECO:0007669"/>
    <property type="project" value="InterPro"/>
</dbReference>
<feature type="compositionally biased region" description="Polar residues" evidence="1">
    <location>
        <begin position="233"/>
        <end position="259"/>
    </location>
</feature>